<dbReference type="Gene3D" id="3.30.70.580">
    <property type="entry name" value="Pseudouridine synthase I, catalytic domain, N-terminal subdomain"/>
    <property type="match status" value="1"/>
</dbReference>
<dbReference type="InterPro" id="IPR001406">
    <property type="entry name" value="PsdUridine_synth_TruA"/>
</dbReference>
<dbReference type="EC" id="5.4.99.12" evidence="4"/>
<comment type="caution">
    <text evidence="4">Lacks conserved residue(s) required for the propagation of feature annotation.</text>
</comment>
<comment type="subunit">
    <text evidence="4">Homodimer.</text>
</comment>
<evidence type="ECO:0000256" key="1">
    <source>
        <dbReference type="ARBA" id="ARBA00009375"/>
    </source>
</evidence>
<sequence length="281" mass="30528">MDERVRLRLAVAYDGTGFSGWAAQPTRRTVAGVLAETLDLVLGAGVATGLTVAGRTDAGVHATGQVCHLDLPAAVWAGHEGRLLRRLARLLPTDVRVRAMTPVPADFDARFSATFRRYEYRVTDAPFGAEPLRRHEVLAWPRPLDLDLLNAAAAGLVGEHDFAAYCRRKEHATTLREVTRLDWRRDPDGLLVATVQADAFCQAMVRSLVGAMLVAGDGRRPVQWPGSLLTRRERSSEVTVAPAHGLTLVAVGYPDDPAEYARRAEATRRLRVPTGGPAVEG</sequence>
<keyword evidence="3 4" id="KW-0413">Isomerase</keyword>
<comment type="similarity">
    <text evidence="1 4 7">Belongs to the tRNA pseudouridine synthase TruA family.</text>
</comment>
<dbReference type="GeneID" id="301306141"/>
<keyword evidence="2 4" id="KW-0819">tRNA processing</keyword>
<dbReference type="GO" id="GO:0031119">
    <property type="term" value="P:tRNA pseudouridine synthesis"/>
    <property type="evidence" value="ECO:0007669"/>
    <property type="project" value="UniProtKB-UniRule"/>
</dbReference>
<dbReference type="RefSeq" id="WP_043965549.1">
    <property type="nucleotide sequence ID" value="NZ_JBEZEN010000002.1"/>
</dbReference>
<dbReference type="PIRSF" id="PIRSF001430">
    <property type="entry name" value="tRNA_psdUrid_synth"/>
    <property type="match status" value="1"/>
</dbReference>
<keyword evidence="10" id="KW-1185">Reference proteome</keyword>
<comment type="caution">
    <text evidence="9">The sequence shown here is derived from an EMBL/GenBank/DDBJ whole genome shotgun (WGS) entry which is preliminary data.</text>
</comment>
<dbReference type="InterPro" id="IPR020095">
    <property type="entry name" value="PsdUridine_synth_TruA_C"/>
</dbReference>
<dbReference type="NCBIfam" id="TIGR00071">
    <property type="entry name" value="hisT_truA"/>
    <property type="match status" value="1"/>
</dbReference>
<comment type="function">
    <text evidence="4">Formation of pseudouridine at positions 38, 39 and 40 in the anticodon stem and loop of transfer RNAs.</text>
</comment>
<dbReference type="AlphaFoldDB" id="A0A0D0UW93"/>
<dbReference type="CDD" id="cd02570">
    <property type="entry name" value="PseudoU_synth_EcTruA"/>
    <property type="match status" value="1"/>
</dbReference>
<evidence type="ECO:0000256" key="6">
    <source>
        <dbReference type="PIRSR" id="PIRSR001430-2"/>
    </source>
</evidence>
<dbReference type="InterPro" id="IPR020103">
    <property type="entry name" value="PsdUridine_synth_cat_dom_sf"/>
</dbReference>
<evidence type="ECO:0000256" key="5">
    <source>
        <dbReference type="PIRSR" id="PIRSR001430-1"/>
    </source>
</evidence>
<feature type="domain" description="Pseudouridine synthase I TruA alpha/beta" evidence="8">
    <location>
        <begin position="152"/>
        <end position="254"/>
    </location>
</feature>
<dbReference type="HAMAP" id="MF_00171">
    <property type="entry name" value="TruA"/>
    <property type="match status" value="1"/>
</dbReference>
<dbReference type="Gene3D" id="3.30.70.660">
    <property type="entry name" value="Pseudouridine synthase I, catalytic domain, C-terminal subdomain"/>
    <property type="match status" value="1"/>
</dbReference>
<dbReference type="OrthoDB" id="9811823at2"/>
<dbReference type="EMBL" id="JXSX01000002">
    <property type="protein sequence ID" value="KIR63002.1"/>
    <property type="molecule type" value="Genomic_DNA"/>
</dbReference>
<dbReference type="GO" id="GO:0160147">
    <property type="term" value="F:tRNA pseudouridine(38-40) synthase activity"/>
    <property type="evidence" value="ECO:0007669"/>
    <property type="project" value="UniProtKB-EC"/>
</dbReference>
<evidence type="ECO:0000256" key="4">
    <source>
        <dbReference type="HAMAP-Rule" id="MF_00171"/>
    </source>
</evidence>
<dbReference type="GO" id="GO:0003723">
    <property type="term" value="F:RNA binding"/>
    <property type="evidence" value="ECO:0007669"/>
    <property type="project" value="InterPro"/>
</dbReference>
<dbReference type="PANTHER" id="PTHR11142:SF0">
    <property type="entry name" value="TRNA PSEUDOURIDINE SYNTHASE-LIKE 1"/>
    <property type="match status" value="1"/>
</dbReference>
<dbReference type="FunFam" id="3.30.70.660:FF:000003">
    <property type="entry name" value="tRNA pseudouridine synthase A"/>
    <property type="match status" value="1"/>
</dbReference>
<evidence type="ECO:0000256" key="2">
    <source>
        <dbReference type="ARBA" id="ARBA00022694"/>
    </source>
</evidence>
<feature type="binding site" evidence="4 6">
    <location>
        <position position="118"/>
    </location>
    <ligand>
        <name>substrate</name>
    </ligand>
</feature>
<evidence type="ECO:0000256" key="3">
    <source>
        <dbReference type="ARBA" id="ARBA00023235"/>
    </source>
</evidence>
<dbReference type="SUPFAM" id="SSF55120">
    <property type="entry name" value="Pseudouridine synthase"/>
    <property type="match status" value="1"/>
</dbReference>
<gene>
    <name evidence="4" type="primary">truA</name>
    <name evidence="9" type="ORF">TK50_18995</name>
</gene>
<dbReference type="Proteomes" id="UP000032254">
    <property type="component" value="Unassembled WGS sequence"/>
</dbReference>
<dbReference type="Pfam" id="PF01416">
    <property type="entry name" value="PseudoU_synth_1"/>
    <property type="match status" value="1"/>
</dbReference>
<dbReference type="FunFam" id="3.30.70.580:FF:000008">
    <property type="entry name" value="tRNA pseudouridine synthase A"/>
    <property type="match status" value="1"/>
</dbReference>
<reference evidence="9 10" key="1">
    <citation type="submission" date="2015-01" db="EMBL/GenBank/DDBJ databases">
        <title>Sequencing and annotation of Micromonospora carbonacea strain JXNU-1 genome.</title>
        <authorList>
            <person name="Long Z."/>
            <person name="Huang Y."/>
            <person name="Jiang Y."/>
        </authorList>
    </citation>
    <scope>NUCLEOTIDE SEQUENCE [LARGE SCALE GENOMIC DNA]</scope>
    <source>
        <strain evidence="9 10">JXNU-1</strain>
    </source>
</reference>
<protein>
    <recommendedName>
        <fullName evidence="4">tRNA pseudouridine synthase A</fullName>
        <ecNumber evidence="4">5.4.99.12</ecNumber>
    </recommendedName>
    <alternativeName>
        <fullName evidence="4">tRNA pseudouridine(38-40) synthase</fullName>
    </alternativeName>
    <alternativeName>
        <fullName evidence="4">tRNA pseudouridylate synthase I</fullName>
    </alternativeName>
    <alternativeName>
        <fullName evidence="4">tRNA-uridine isomerase I</fullName>
    </alternativeName>
</protein>
<dbReference type="InterPro" id="IPR020097">
    <property type="entry name" value="PsdUridine_synth_TruA_a/b_dom"/>
</dbReference>
<feature type="active site" description="Nucleophile" evidence="4 5">
    <location>
        <position position="57"/>
    </location>
</feature>
<evidence type="ECO:0000313" key="9">
    <source>
        <dbReference type="EMBL" id="KIR63002.1"/>
    </source>
</evidence>
<dbReference type="PANTHER" id="PTHR11142">
    <property type="entry name" value="PSEUDOURIDYLATE SYNTHASE"/>
    <property type="match status" value="1"/>
</dbReference>
<proteinExistence type="inferred from homology"/>
<comment type="catalytic activity">
    <reaction evidence="4 7">
        <text>uridine(38/39/40) in tRNA = pseudouridine(38/39/40) in tRNA</text>
        <dbReference type="Rhea" id="RHEA:22376"/>
        <dbReference type="Rhea" id="RHEA-COMP:10085"/>
        <dbReference type="Rhea" id="RHEA-COMP:10087"/>
        <dbReference type="ChEBI" id="CHEBI:65314"/>
        <dbReference type="ChEBI" id="CHEBI:65315"/>
        <dbReference type="EC" id="5.4.99.12"/>
    </reaction>
</comment>
<evidence type="ECO:0000256" key="7">
    <source>
        <dbReference type="RuleBase" id="RU003792"/>
    </source>
</evidence>
<evidence type="ECO:0000259" key="8">
    <source>
        <dbReference type="Pfam" id="PF01416"/>
    </source>
</evidence>
<dbReference type="InterPro" id="IPR020094">
    <property type="entry name" value="TruA/RsuA/RluB/E/F_N"/>
</dbReference>
<evidence type="ECO:0000313" key="10">
    <source>
        <dbReference type="Proteomes" id="UP000032254"/>
    </source>
</evidence>
<accession>A0A0D0UW93</accession>
<organism evidence="9 10">
    <name type="scientific">Micromonospora haikouensis</name>
    <dbReference type="NCBI Taxonomy" id="686309"/>
    <lineage>
        <taxon>Bacteria</taxon>
        <taxon>Bacillati</taxon>
        <taxon>Actinomycetota</taxon>
        <taxon>Actinomycetes</taxon>
        <taxon>Micromonosporales</taxon>
        <taxon>Micromonosporaceae</taxon>
        <taxon>Micromonospora</taxon>
    </lineage>
</organism>
<name>A0A0D0UW93_9ACTN</name>
<dbReference type="PATRIC" id="fig|47853.6.peg.3976"/>